<dbReference type="InterPro" id="IPR029479">
    <property type="entry name" value="Nitroreductase"/>
</dbReference>
<accession>A0ABS1UCP5</accession>
<dbReference type="Proteomes" id="UP000660885">
    <property type="component" value="Unassembled WGS sequence"/>
</dbReference>
<feature type="domain" description="Nitroreductase" evidence="3">
    <location>
        <begin position="9"/>
        <end position="184"/>
    </location>
</feature>
<keyword evidence="2" id="KW-0560">Oxidoreductase</keyword>
<dbReference type="Pfam" id="PF00881">
    <property type="entry name" value="Nitroreductase"/>
    <property type="match status" value="1"/>
</dbReference>
<comment type="similarity">
    <text evidence="1">Belongs to the nitroreductase family.</text>
</comment>
<evidence type="ECO:0000259" key="3">
    <source>
        <dbReference type="Pfam" id="PF00881"/>
    </source>
</evidence>
<dbReference type="PANTHER" id="PTHR43673">
    <property type="entry name" value="NAD(P)H NITROREDUCTASE YDGI-RELATED"/>
    <property type="match status" value="1"/>
</dbReference>
<evidence type="ECO:0000256" key="2">
    <source>
        <dbReference type="ARBA" id="ARBA00023002"/>
    </source>
</evidence>
<evidence type="ECO:0000313" key="4">
    <source>
        <dbReference type="EMBL" id="MBL6082456.1"/>
    </source>
</evidence>
<organism evidence="4 5">
    <name type="scientific">Belnapia arida</name>
    <dbReference type="NCBI Taxonomy" id="2804533"/>
    <lineage>
        <taxon>Bacteria</taxon>
        <taxon>Pseudomonadati</taxon>
        <taxon>Pseudomonadota</taxon>
        <taxon>Alphaproteobacteria</taxon>
        <taxon>Acetobacterales</taxon>
        <taxon>Roseomonadaceae</taxon>
        <taxon>Belnapia</taxon>
    </lineage>
</organism>
<sequence>MGSEIITAIEERHTTVLFDATSNVNDEQIGELIRLATRAPTSFNLQNWRFIAVRTPEAKARLRKVAWDQAKITEAAVTFIICGQLADHGVMADRLRPAVEAGTMPAGMVAGWEAAAKSLYFEQPQRQRDEAVRTATFGAGTLIYAAHAMGLGAGPMIGFDAEKVVREFGLAADEIPVMLVAVGHALPENWPQKPRRPLSQVLQLV</sequence>
<comment type="caution">
    <text evidence="4">The sequence shown here is derived from an EMBL/GenBank/DDBJ whole genome shotgun (WGS) entry which is preliminary data.</text>
</comment>
<dbReference type="RefSeq" id="WP_202835744.1">
    <property type="nucleotide sequence ID" value="NZ_JAETWB010000071.1"/>
</dbReference>
<evidence type="ECO:0000256" key="1">
    <source>
        <dbReference type="ARBA" id="ARBA00007118"/>
    </source>
</evidence>
<proteinExistence type="inferred from homology"/>
<protein>
    <submittedName>
        <fullName evidence="4">Nitroreductase family protein</fullName>
    </submittedName>
</protein>
<dbReference type="SUPFAM" id="SSF55469">
    <property type="entry name" value="FMN-dependent nitroreductase-like"/>
    <property type="match status" value="1"/>
</dbReference>
<dbReference type="Gene3D" id="3.40.109.10">
    <property type="entry name" value="NADH Oxidase"/>
    <property type="match status" value="1"/>
</dbReference>
<dbReference type="EMBL" id="JAETWB010000071">
    <property type="protein sequence ID" value="MBL6082456.1"/>
    <property type="molecule type" value="Genomic_DNA"/>
</dbReference>
<dbReference type="PANTHER" id="PTHR43673:SF12">
    <property type="entry name" value="PROTEIN DRGA"/>
    <property type="match status" value="1"/>
</dbReference>
<keyword evidence="5" id="KW-1185">Reference proteome</keyword>
<dbReference type="InterPro" id="IPR000415">
    <property type="entry name" value="Nitroreductase-like"/>
</dbReference>
<name>A0ABS1UCP5_9PROT</name>
<evidence type="ECO:0000313" key="5">
    <source>
        <dbReference type="Proteomes" id="UP000660885"/>
    </source>
</evidence>
<gene>
    <name evidence="4" type="ORF">JMJ56_31305</name>
</gene>
<reference evidence="4 5" key="1">
    <citation type="submission" date="2021-01" db="EMBL/GenBank/DDBJ databases">
        <title>Belnapia mucosa sp. nov. and Belnapia arida sp. nov., isolated from the Tabernas Desert (Almeria, Spain).</title>
        <authorList>
            <person name="Molina-Menor E."/>
            <person name="Vidal-Verdu A."/>
            <person name="Calonge A."/>
            <person name="Satari L."/>
            <person name="Pereto J."/>
            <person name="Porcar M."/>
        </authorList>
    </citation>
    <scope>NUCLEOTIDE SEQUENCE [LARGE SCALE GENOMIC DNA]</scope>
    <source>
        <strain evidence="4 5">T18</strain>
    </source>
</reference>